<evidence type="ECO:0008006" key="3">
    <source>
        <dbReference type="Google" id="ProtNLM"/>
    </source>
</evidence>
<protein>
    <recommendedName>
        <fullName evidence="3">DUF1488 domain-containing protein</fullName>
    </recommendedName>
</protein>
<proteinExistence type="predicted"/>
<dbReference type="KEGG" id="stax:MC45_02195"/>
<evidence type="ECO:0000313" key="2">
    <source>
        <dbReference type="Proteomes" id="UP000033200"/>
    </source>
</evidence>
<reference evidence="1 2" key="1">
    <citation type="submission" date="2014-09" db="EMBL/GenBank/DDBJ databases">
        <title>Using Illumina technology Improving SMRT sequencing Genome Assembly by RASTools.</title>
        <authorList>
            <person name="Zhou Y."/>
            <person name="Ma T."/>
            <person name="Liu T."/>
        </authorList>
    </citation>
    <scope>NUCLEOTIDE SEQUENCE [LARGE SCALE GENOMIC DNA]</scope>
    <source>
        <strain evidence="1 2">ATCC 55669</strain>
    </source>
</reference>
<dbReference type="Pfam" id="PF07369">
    <property type="entry name" value="DUF1488"/>
    <property type="match status" value="1"/>
</dbReference>
<dbReference type="Proteomes" id="UP000033200">
    <property type="component" value="Chromosome"/>
</dbReference>
<dbReference type="HOGENOM" id="CLU_2425430_0_0_5"/>
<accession>A0A097ECW8</accession>
<dbReference type="EMBL" id="CP009571">
    <property type="protein sequence ID" value="AIT05406.1"/>
    <property type="molecule type" value="Genomic_DNA"/>
</dbReference>
<dbReference type="AlphaFoldDB" id="A0A097ECW8"/>
<dbReference type="eggNOG" id="ENOG5031C36">
    <property type="taxonomic scope" value="Bacteria"/>
</dbReference>
<keyword evidence="2" id="KW-1185">Reference proteome</keyword>
<dbReference type="RefSeq" id="WP_038658953.1">
    <property type="nucleotide sequence ID" value="NZ_CP009571.1"/>
</dbReference>
<evidence type="ECO:0000313" key="1">
    <source>
        <dbReference type="EMBL" id="AIT05406.1"/>
    </source>
</evidence>
<name>A0A097ECW8_9SPHN</name>
<dbReference type="InterPro" id="IPR009962">
    <property type="entry name" value="DUF1488"/>
</dbReference>
<gene>
    <name evidence="1" type="ORF">MC45_02195</name>
</gene>
<dbReference type="STRING" id="1549858.MC45_02195"/>
<sequence>MAADKLEIDNASILDNPNERQVEFSGEVDAEELQFAVQYDVLEALSGDAPEEDDAVEMFNRFSDEIAEAGLAALARNPDQPLIVISENDLE</sequence>
<organism evidence="1 2">
    <name type="scientific">Sphingomonas taxi</name>
    <dbReference type="NCBI Taxonomy" id="1549858"/>
    <lineage>
        <taxon>Bacteria</taxon>
        <taxon>Pseudomonadati</taxon>
        <taxon>Pseudomonadota</taxon>
        <taxon>Alphaproteobacteria</taxon>
        <taxon>Sphingomonadales</taxon>
        <taxon>Sphingomonadaceae</taxon>
        <taxon>Sphingomonas</taxon>
    </lineage>
</organism>